<comment type="similarity">
    <text evidence="1 3">Belongs to the UreD family.</text>
</comment>
<dbReference type="HAMAP" id="MF_01384">
    <property type="entry name" value="UreD"/>
    <property type="match status" value="1"/>
</dbReference>
<comment type="caution">
    <text evidence="4">The sequence shown here is derived from an EMBL/GenBank/DDBJ whole genome shotgun (WGS) entry which is preliminary data.</text>
</comment>
<comment type="function">
    <text evidence="3">Required for maturation of urease via the functional incorporation of the urease nickel metallocenter.</text>
</comment>
<dbReference type="Proteomes" id="UP001560685">
    <property type="component" value="Unassembled WGS sequence"/>
</dbReference>
<dbReference type="Pfam" id="PF01774">
    <property type="entry name" value="UreD"/>
    <property type="match status" value="1"/>
</dbReference>
<reference evidence="4 5" key="1">
    <citation type="submission" date="2024-05" db="EMBL/GenBank/DDBJ databases">
        <title>Three bacterial strains, DH-69, EH-24, and ECK-19 isolated from coastal sediments.</title>
        <authorList>
            <person name="Ye Y.-Q."/>
            <person name="Du Z.-J."/>
        </authorList>
    </citation>
    <scope>NUCLEOTIDE SEQUENCE [LARGE SCALE GENOMIC DNA]</scope>
    <source>
        <strain evidence="4 5">ECK-19</strain>
    </source>
</reference>
<evidence type="ECO:0000313" key="5">
    <source>
        <dbReference type="Proteomes" id="UP001560685"/>
    </source>
</evidence>
<keyword evidence="5" id="KW-1185">Reference proteome</keyword>
<protein>
    <recommendedName>
        <fullName evidence="3">Urease accessory protein UreD</fullName>
    </recommendedName>
</protein>
<comment type="subcellular location">
    <subcellularLocation>
        <location evidence="3">Cytoplasm</location>
    </subcellularLocation>
</comment>
<dbReference type="EMBL" id="JBEHZE010000001">
    <property type="protein sequence ID" value="MEX6633368.1"/>
    <property type="molecule type" value="Genomic_DNA"/>
</dbReference>
<evidence type="ECO:0000256" key="2">
    <source>
        <dbReference type="ARBA" id="ARBA00023186"/>
    </source>
</evidence>
<dbReference type="InterPro" id="IPR002669">
    <property type="entry name" value="UreD"/>
</dbReference>
<keyword evidence="3" id="KW-0996">Nickel insertion</keyword>
<comment type="subunit">
    <text evidence="3">UreD, UreF and UreG form a complex that acts as a GTP-hydrolysis-dependent molecular chaperone, activating the urease apoprotein by helping to assemble the nickel containing metallocenter of UreC. The UreE protein probably delivers the nickel.</text>
</comment>
<evidence type="ECO:0000256" key="1">
    <source>
        <dbReference type="ARBA" id="ARBA00007177"/>
    </source>
</evidence>
<keyword evidence="2 3" id="KW-0143">Chaperone</keyword>
<organism evidence="4 5">
    <name type="scientific">Hyphococcus lacteus</name>
    <dbReference type="NCBI Taxonomy" id="3143536"/>
    <lineage>
        <taxon>Bacteria</taxon>
        <taxon>Pseudomonadati</taxon>
        <taxon>Pseudomonadota</taxon>
        <taxon>Alphaproteobacteria</taxon>
        <taxon>Parvularculales</taxon>
        <taxon>Parvularculaceae</taxon>
        <taxon>Hyphococcus</taxon>
    </lineage>
</organism>
<gene>
    <name evidence="3" type="primary">ureD</name>
    <name evidence="4" type="ORF">ABFZ84_07375</name>
</gene>
<evidence type="ECO:0000313" key="4">
    <source>
        <dbReference type="EMBL" id="MEX6633368.1"/>
    </source>
</evidence>
<proteinExistence type="inferred from homology"/>
<dbReference type="RefSeq" id="WP_369313324.1">
    <property type="nucleotide sequence ID" value="NZ_JBEHZE010000001.1"/>
</dbReference>
<sequence>MQCNADLQRTTGHGELVAQYSGAKTSVSRLSQTGAAKIRFPKQSTPTPLTGVLINTAGGMTGGDKFEWSIAARSQSSLSVSTQACEKIYRAGDGYAEISIDLSVEADAHLHWLPQETILYDGSYLKRKLSLKLGENATALIVESIIFGRREFGETNPSAKLEDCWRVFSGTTLVHAEQIKIDTEKNHWLSQSATANGLTAFATILLVSPNSVEYSKPVNALLQSLQNPKQNFWGASSFWAVNDCDKLTIRMAAVDGYQLRKGLSAMIALLSNEDHPPTLWLT</sequence>
<keyword evidence="3" id="KW-0963">Cytoplasm</keyword>
<dbReference type="PANTHER" id="PTHR33643:SF1">
    <property type="entry name" value="UREASE ACCESSORY PROTEIN D"/>
    <property type="match status" value="1"/>
</dbReference>
<accession>A0ABV3Z4F3</accession>
<name>A0ABV3Z4F3_9PROT</name>
<evidence type="ECO:0000256" key="3">
    <source>
        <dbReference type="HAMAP-Rule" id="MF_01384"/>
    </source>
</evidence>
<dbReference type="PANTHER" id="PTHR33643">
    <property type="entry name" value="UREASE ACCESSORY PROTEIN D"/>
    <property type="match status" value="1"/>
</dbReference>